<dbReference type="GO" id="GO:0009086">
    <property type="term" value="P:methionine biosynthetic process"/>
    <property type="evidence" value="ECO:0007669"/>
    <property type="project" value="UniProtKB-KW"/>
</dbReference>
<sequence>MSRTPGLNTICVHAGTKRDPLTGGVNTPCHGSSSYLHPNPHTGEVAYPRYSNTPSQKAPAEKIAALEGAEAGLVLASGMAAVTTAILAFAQKGDHLIFQSGLYGGTQYFLRDQLERMGISFDFALAEDPGSFAGAIRPNTKLIYVETPNNPLLKITDLARIAELARANGLISIADNTFASPVNQNPLKLGIDMVVHSGTKYLNGHSDLVCGAIAASQKHMQKVHQVMVNLGGSLNMQDCQLLERGLKTLGIRVARQNQNAAQMADFLAKDKRVKKVYYPGLNNHPGHEVAQKQMKGMGGMLSFELAAGPKEAARLMSSLKVTIPAISLGGVESLICLPCQTSHVHLSPEQRQAEGVTDSLLRLSLGIEEIEDLINDMDQALSRALS</sequence>
<dbReference type="InterPro" id="IPR000277">
    <property type="entry name" value="Cys/Met-Metab_PyrdxlP-dep_enz"/>
</dbReference>
<dbReference type="InterPro" id="IPR054542">
    <property type="entry name" value="Cys_met_metab_PP"/>
</dbReference>
<evidence type="ECO:0000313" key="9">
    <source>
        <dbReference type="EMBL" id="KIX10777.1"/>
    </source>
</evidence>
<dbReference type="STRING" id="1429043.X474_28080"/>
<evidence type="ECO:0000256" key="7">
    <source>
        <dbReference type="PIRSR" id="PIRSR001434-2"/>
    </source>
</evidence>
<reference evidence="9 10" key="1">
    <citation type="submission" date="2013-11" db="EMBL/GenBank/DDBJ databases">
        <title>Metagenomic analysis of a methanogenic consortium involved in long chain n-alkane degradation.</title>
        <authorList>
            <person name="Davidova I.A."/>
            <person name="Callaghan A.V."/>
            <person name="Wawrik B."/>
            <person name="Pruitt S."/>
            <person name="Marks C."/>
            <person name="Duncan K.E."/>
            <person name="Suflita J.M."/>
        </authorList>
    </citation>
    <scope>NUCLEOTIDE SEQUENCE [LARGE SCALE GENOMIC DNA]</scope>
    <source>
        <strain evidence="9 10">SPR</strain>
    </source>
</reference>
<organism evidence="9 10">
    <name type="scientific">Dethiosulfatarculus sandiegensis</name>
    <dbReference type="NCBI Taxonomy" id="1429043"/>
    <lineage>
        <taxon>Bacteria</taxon>
        <taxon>Pseudomonadati</taxon>
        <taxon>Thermodesulfobacteriota</taxon>
        <taxon>Desulfarculia</taxon>
        <taxon>Desulfarculales</taxon>
        <taxon>Desulfarculaceae</taxon>
        <taxon>Dethiosulfatarculus</taxon>
    </lineage>
</organism>
<name>A0A0D2G720_9BACT</name>
<evidence type="ECO:0000256" key="6">
    <source>
        <dbReference type="ARBA" id="ARBA00023239"/>
    </source>
</evidence>
<evidence type="ECO:0000313" key="10">
    <source>
        <dbReference type="Proteomes" id="UP000032233"/>
    </source>
</evidence>
<evidence type="ECO:0000256" key="4">
    <source>
        <dbReference type="ARBA" id="ARBA00022898"/>
    </source>
</evidence>
<evidence type="ECO:0000256" key="3">
    <source>
        <dbReference type="ARBA" id="ARBA00022605"/>
    </source>
</evidence>
<dbReference type="SUPFAM" id="SSF53383">
    <property type="entry name" value="PLP-dependent transferases"/>
    <property type="match status" value="1"/>
</dbReference>
<keyword evidence="4 7" id="KW-0663">Pyridoxal phosphate</keyword>
<evidence type="ECO:0000256" key="8">
    <source>
        <dbReference type="RuleBase" id="RU362118"/>
    </source>
</evidence>
<keyword evidence="6 9" id="KW-0456">Lyase</keyword>
<dbReference type="RefSeq" id="WP_044352954.1">
    <property type="nucleotide sequence ID" value="NZ_AZAC01000083.1"/>
</dbReference>
<feature type="modified residue" description="N6-(pyridoxal phosphate)lysine" evidence="7">
    <location>
        <position position="200"/>
    </location>
</feature>
<dbReference type="InterPro" id="IPR015424">
    <property type="entry name" value="PyrdxlP-dep_Trfase"/>
</dbReference>
<dbReference type="FunFam" id="3.90.1150.10:FF:000033">
    <property type="entry name" value="Cystathionine gamma-synthase"/>
    <property type="match status" value="1"/>
</dbReference>
<dbReference type="Gene3D" id="3.90.1150.10">
    <property type="entry name" value="Aspartate Aminotransferase, domain 1"/>
    <property type="match status" value="1"/>
</dbReference>
<gene>
    <name evidence="9" type="ORF">X474_28080</name>
</gene>
<dbReference type="PROSITE" id="PS00868">
    <property type="entry name" value="CYS_MET_METAB_PP"/>
    <property type="match status" value="1"/>
</dbReference>
<dbReference type="EMBL" id="AZAC01000083">
    <property type="protein sequence ID" value="KIX10777.1"/>
    <property type="molecule type" value="Genomic_DNA"/>
</dbReference>
<dbReference type="GO" id="GO:0005737">
    <property type="term" value="C:cytoplasm"/>
    <property type="evidence" value="ECO:0007669"/>
    <property type="project" value="TreeGrafter"/>
</dbReference>
<dbReference type="PANTHER" id="PTHR11808">
    <property type="entry name" value="TRANS-SULFURATION ENZYME FAMILY MEMBER"/>
    <property type="match status" value="1"/>
</dbReference>
<dbReference type="EC" id="4.4.1.13" evidence="2"/>
<dbReference type="GO" id="GO:0019346">
    <property type="term" value="P:transsulfuration"/>
    <property type="evidence" value="ECO:0007669"/>
    <property type="project" value="InterPro"/>
</dbReference>
<keyword evidence="5" id="KW-0486">Methionine biosynthesis</keyword>
<evidence type="ECO:0000256" key="5">
    <source>
        <dbReference type="ARBA" id="ARBA00023167"/>
    </source>
</evidence>
<keyword evidence="10" id="KW-1185">Reference proteome</keyword>
<dbReference type="PATRIC" id="fig|1429043.3.peg.5964"/>
<dbReference type="InterPro" id="IPR015422">
    <property type="entry name" value="PyrdxlP-dep_Trfase_small"/>
</dbReference>
<proteinExistence type="inferred from homology"/>
<dbReference type="PANTHER" id="PTHR11808:SF50">
    <property type="entry name" value="CYSTATHIONINE BETA-LYASE"/>
    <property type="match status" value="1"/>
</dbReference>
<dbReference type="InParanoid" id="A0A0D2G720"/>
<dbReference type="OrthoDB" id="9805807at2"/>
<dbReference type="AlphaFoldDB" id="A0A0D2G720"/>
<dbReference type="GO" id="GO:0030170">
    <property type="term" value="F:pyridoxal phosphate binding"/>
    <property type="evidence" value="ECO:0007669"/>
    <property type="project" value="InterPro"/>
</dbReference>
<dbReference type="FunCoup" id="A0A0D2G720">
    <property type="interactions" value="512"/>
</dbReference>
<dbReference type="Pfam" id="PF01053">
    <property type="entry name" value="Cys_Met_Meta_PP"/>
    <property type="match status" value="1"/>
</dbReference>
<comment type="cofactor">
    <cofactor evidence="1 8">
        <name>pyridoxal 5'-phosphate</name>
        <dbReference type="ChEBI" id="CHEBI:597326"/>
    </cofactor>
</comment>
<protein>
    <recommendedName>
        <fullName evidence="2">cysteine-S-conjugate beta-lyase</fullName>
        <ecNumber evidence="2">4.4.1.13</ecNumber>
    </recommendedName>
</protein>
<dbReference type="FunFam" id="3.40.640.10:FF:000046">
    <property type="entry name" value="Cystathionine gamma-lyase"/>
    <property type="match status" value="1"/>
</dbReference>
<keyword evidence="3" id="KW-0028">Amino-acid biosynthesis</keyword>
<dbReference type="InterPro" id="IPR015421">
    <property type="entry name" value="PyrdxlP-dep_Trfase_major"/>
</dbReference>
<dbReference type="Gene3D" id="3.40.640.10">
    <property type="entry name" value="Type I PLP-dependent aspartate aminotransferase-like (Major domain)"/>
    <property type="match status" value="1"/>
</dbReference>
<dbReference type="Proteomes" id="UP000032233">
    <property type="component" value="Unassembled WGS sequence"/>
</dbReference>
<dbReference type="GO" id="GO:0047804">
    <property type="term" value="F:cysteine-S-conjugate beta-lyase activity"/>
    <property type="evidence" value="ECO:0007669"/>
    <property type="project" value="UniProtKB-EC"/>
</dbReference>
<accession>A0A0D2G720</accession>
<dbReference type="PIRSF" id="PIRSF001434">
    <property type="entry name" value="CGS"/>
    <property type="match status" value="1"/>
</dbReference>
<comment type="similarity">
    <text evidence="8">Belongs to the trans-sulfuration enzymes family.</text>
</comment>
<comment type="caution">
    <text evidence="9">The sequence shown here is derived from an EMBL/GenBank/DDBJ whole genome shotgun (WGS) entry which is preliminary data.</text>
</comment>
<evidence type="ECO:0000256" key="1">
    <source>
        <dbReference type="ARBA" id="ARBA00001933"/>
    </source>
</evidence>
<evidence type="ECO:0000256" key="2">
    <source>
        <dbReference type="ARBA" id="ARBA00012224"/>
    </source>
</evidence>
<dbReference type="CDD" id="cd00614">
    <property type="entry name" value="CGS_like"/>
    <property type="match status" value="1"/>
</dbReference>